<dbReference type="NCBIfam" id="TIGR03308">
    <property type="entry name" value="phn_thr-fam"/>
    <property type="match status" value="1"/>
</dbReference>
<evidence type="ECO:0000256" key="1">
    <source>
        <dbReference type="ARBA" id="ARBA00007274"/>
    </source>
</evidence>
<dbReference type="InterPro" id="IPR018357">
    <property type="entry name" value="Hexapep_transf_CS"/>
</dbReference>
<keyword evidence="2" id="KW-0808">Transferase</keyword>
<dbReference type="InterPro" id="IPR011004">
    <property type="entry name" value="Trimer_LpxA-like_sf"/>
</dbReference>
<keyword evidence="4" id="KW-0012">Acyltransferase</keyword>
<protein>
    <submittedName>
        <fullName evidence="5">DapH/DapD/GlmU-related protein</fullName>
    </submittedName>
</protein>
<evidence type="ECO:0000256" key="4">
    <source>
        <dbReference type="ARBA" id="ARBA00023315"/>
    </source>
</evidence>
<evidence type="ECO:0000313" key="6">
    <source>
        <dbReference type="Proteomes" id="UP001359469"/>
    </source>
</evidence>
<evidence type="ECO:0000256" key="3">
    <source>
        <dbReference type="ARBA" id="ARBA00022737"/>
    </source>
</evidence>
<sequence length="227" mass="26001">MFPQPPSPVLSPEPRLANDVKAHHIELGRWTEVAERTVLNHVLLGDYSYIMNDCDLMFTRIGKFSSIASHVRINPSNHPWWRPTLHHFTYRPGKYRLSDNPAAVDEDIFNWRQQDEVVIGHDVWIGHGAIVLPGVTIGNGAIVGAGSIVTKSVPAWTVVVGNPARVLRPRFDDPAVAERLEQLCWWDWPDEKIRQHLHLFQQDVTEFVDYFYRDAVCPLSNDNQLPR</sequence>
<dbReference type="SUPFAM" id="SSF51161">
    <property type="entry name" value="Trimeric LpxA-like enzymes"/>
    <property type="match status" value="1"/>
</dbReference>
<evidence type="ECO:0000256" key="2">
    <source>
        <dbReference type="ARBA" id="ARBA00022679"/>
    </source>
</evidence>
<reference evidence="5 6" key="1">
    <citation type="submission" date="2024-03" db="EMBL/GenBank/DDBJ databases">
        <title>Analysis of soft rot Pectobacteriaceae population diversity in US potato growing regions between 2016 and 2022.</title>
        <authorList>
            <person name="Ma X."/>
            <person name="Zhang X."/>
            <person name="Stodghill P."/>
            <person name="Rioux R."/>
            <person name="Babler B."/>
            <person name="Shrestha S."/>
            <person name="Babler B."/>
            <person name="Rivedal H."/>
            <person name="Frost K."/>
            <person name="Hao J."/>
            <person name="Secor G."/>
            <person name="Swingle B."/>
        </authorList>
    </citation>
    <scope>NUCLEOTIDE SEQUENCE [LARGE SCALE GENOMIC DNA]</scope>
    <source>
        <strain evidence="5 6">SR64</strain>
    </source>
</reference>
<comment type="similarity">
    <text evidence="1">Belongs to the transferase hexapeptide repeat family.</text>
</comment>
<proteinExistence type="inferred from homology"/>
<dbReference type="InterPro" id="IPR050179">
    <property type="entry name" value="Trans_hexapeptide_repeat"/>
</dbReference>
<keyword evidence="3" id="KW-0677">Repeat</keyword>
<comment type="caution">
    <text evidence="5">The sequence shown here is derived from an EMBL/GenBank/DDBJ whole genome shotgun (WGS) entry which is preliminary data.</text>
</comment>
<dbReference type="Gene3D" id="2.160.10.10">
    <property type="entry name" value="Hexapeptide repeat proteins"/>
    <property type="match status" value="1"/>
</dbReference>
<dbReference type="RefSeq" id="WP_040002578.1">
    <property type="nucleotide sequence ID" value="NZ_JAFCAF010000007.1"/>
</dbReference>
<dbReference type="PANTHER" id="PTHR43300:SF11">
    <property type="entry name" value="ACETYLTRANSFERASE RV3034C-RELATED"/>
    <property type="match status" value="1"/>
</dbReference>
<dbReference type="PROSITE" id="PS00101">
    <property type="entry name" value="HEXAPEP_TRANSFERASES"/>
    <property type="match status" value="1"/>
</dbReference>
<dbReference type="EMBL" id="JBBBOO010000005">
    <property type="protein sequence ID" value="MEI7063679.1"/>
    <property type="molecule type" value="Genomic_DNA"/>
</dbReference>
<evidence type="ECO:0000313" key="5">
    <source>
        <dbReference type="EMBL" id="MEI7063679.1"/>
    </source>
</evidence>
<dbReference type="InterPro" id="IPR001451">
    <property type="entry name" value="Hexapep"/>
</dbReference>
<dbReference type="PANTHER" id="PTHR43300">
    <property type="entry name" value="ACETYLTRANSFERASE"/>
    <property type="match status" value="1"/>
</dbReference>
<dbReference type="Proteomes" id="UP001359469">
    <property type="component" value="Unassembled WGS sequence"/>
</dbReference>
<keyword evidence="6" id="KW-1185">Reference proteome</keyword>
<organism evidence="5 6">
    <name type="scientific">Dickeya chrysanthemi</name>
    <name type="common">Pectobacterium chrysanthemi</name>
    <name type="synonym">Erwinia chrysanthemi</name>
    <dbReference type="NCBI Taxonomy" id="556"/>
    <lineage>
        <taxon>Bacteria</taxon>
        <taxon>Pseudomonadati</taxon>
        <taxon>Pseudomonadota</taxon>
        <taxon>Gammaproteobacteria</taxon>
        <taxon>Enterobacterales</taxon>
        <taxon>Pectobacteriaceae</taxon>
        <taxon>Dickeya</taxon>
    </lineage>
</organism>
<dbReference type="InterPro" id="IPR017694">
    <property type="entry name" value="Phosphonate_tfrase_rpt"/>
</dbReference>
<gene>
    <name evidence="5" type="ORF">WCU84_08415</name>
</gene>
<dbReference type="Pfam" id="PF00132">
    <property type="entry name" value="Hexapep"/>
    <property type="match status" value="1"/>
</dbReference>
<dbReference type="CDD" id="cd03349">
    <property type="entry name" value="LbH_XAT"/>
    <property type="match status" value="1"/>
</dbReference>
<accession>A0ABU8JJR2</accession>
<name>A0ABU8JJR2_DICCH</name>